<reference evidence="4 5" key="1">
    <citation type="submission" date="2023-06" db="EMBL/GenBank/DDBJ databases">
        <title>Cellulomonas sp. MW4 Whole genome sequence.</title>
        <authorList>
            <person name="Park S."/>
        </authorList>
    </citation>
    <scope>NUCLEOTIDE SEQUENCE [LARGE SCALE GENOMIC DNA]</scope>
    <source>
        <strain evidence="4 5">MW4</strain>
    </source>
</reference>
<dbReference type="Gene3D" id="3.40.50.620">
    <property type="entry name" value="HUPs"/>
    <property type="match status" value="1"/>
</dbReference>
<feature type="compositionally biased region" description="Low complexity" evidence="1">
    <location>
        <begin position="47"/>
        <end position="61"/>
    </location>
</feature>
<organism evidence="4 5">
    <name type="scientific">Cellulomonas alba</name>
    <dbReference type="NCBI Taxonomy" id="3053467"/>
    <lineage>
        <taxon>Bacteria</taxon>
        <taxon>Bacillati</taxon>
        <taxon>Actinomycetota</taxon>
        <taxon>Actinomycetes</taxon>
        <taxon>Micrococcales</taxon>
        <taxon>Cellulomonadaceae</taxon>
        <taxon>Cellulomonas</taxon>
    </lineage>
</organism>
<name>A0ABT7SEU5_9CELL</name>
<evidence type="ECO:0000313" key="5">
    <source>
        <dbReference type="Proteomes" id="UP001529338"/>
    </source>
</evidence>
<dbReference type="Proteomes" id="UP001529338">
    <property type="component" value="Unassembled WGS sequence"/>
</dbReference>
<evidence type="ECO:0000259" key="3">
    <source>
        <dbReference type="Pfam" id="PF02698"/>
    </source>
</evidence>
<keyword evidence="2" id="KW-1133">Transmembrane helix</keyword>
<dbReference type="InterPro" id="IPR003848">
    <property type="entry name" value="DUF218"/>
</dbReference>
<evidence type="ECO:0000256" key="2">
    <source>
        <dbReference type="SAM" id="Phobius"/>
    </source>
</evidence>
<comment type="caution">
    <text evidence="4">The sequence shown here is derived from an EMBL/GenBank/DDBJ whole genome shotgun (WGS) entry which is preliminary data.</text>
</comment>
<sequence length="283" mass="29444">MTTVGGERSGDVAGPGTGSIPHVGAASRDGAGAPERAGTPDRAGAPDRASAADGAGMSAARPPRPSRRRRRWRWVRRFALGALAVAVLVALPVAWVQLSGRADERALADVPHEPVALVLGAGIAANGQPSPYLRRRLDAAAALYRDGRVATVLVSGDHSTPYHDEPTVMRTYLLAHGVPASAIVRDDAGLDTHASCVRAHDVYGVDRAVVITQDYHLPRALFTCRHAGIDVVGVPVSAASARPDQSVLWHLREAPASLRAALDAVVPRDAPTLPGDAQTALGG</sequence>
<dbReference type="PANTHER" id="PTHR30336:SF6">
    <property type="entry name" value="INTEGRAL MEMBRANE PROTEIN"/>
    <property type="match status" value="1"/>
</dbReference>
<accession>A0ABT7SEU5</accession>
<dbReference type="EMBL" id="JAUCGQ010000001">
    <property type="protein sequence ID" value="MDM7854688.1"/>
    <property type="molecule type" value="Genomic_DNA"/>
</dbReference>
<gene>
    <name evidence="4" type="ORF">QRT04_07075</name>
</gene>
<dbReference type="InterPro" id="IPR014729">
    <property type="entry name" value="Rossmann-like_a/b/a_fold"/>
</dbReference>
<keyword evidence="2" id="KW-0472">Membrane</keyword>
<dbReference type="PANTHER" id="PTHR30336">
    <property type="entry name" value="INNER MEMBRANE PROTEIN, PROBABLE PERMEASE"/>
    <property type="match status" value="1"/>
</dbReference>
<protein>
    <submittedName>
        <fullName evidence="4">ElyC/SanA/YdcF family protein</fullName>
    </submittedName>
</protein>
<proteinExistence type="predicted"/>
<feature type="region of interest" description="Disordered" evidence="1">
    <location>
        <begin position="1"/>
        <end position="68"/>
    </location>
</feature>
<dbReference type="CDD" id="cd06259">
    <property type="entry name" value="YdcF-like"/>
    <property type="match status" value="1"/>
</dbReference>
<keyword evidence="2" id="KW-0812">Transmembrane</keyword>
<dbReference type="InterPro" id="IPR051599">
    <property type="entry name" value="Cell_Envelope_Assoc"/>
</dbReference>
<feature type="domain" description="DUF218" evidence="3">
    <location>
        <begin position="115"/>
        <end position="248"/>
    </location>
</feature>
<evidence type="ECO:0000313" key="4">
    <source>
        <dbReference type="EMBL" id="MDM7854688.1"/>
    </source>
</evidence>
<dbReference type="RefSeq" id="WP_289454478.1">
    <property type="nucleotide sequence ID" value="NZ_JAUCGQ010000001.1"/>
</dbReference>
<keyword evidence="5" id="KW-1185">Reference proteome</keyword>
<feature type="transmembrane region" description="Helical" evidence="2">
    <location>
        <begin position="74"/>
        <end position="95"/>
    </location>
</feature>
<evidence type="ECO:0000256" key="1">
    <source>
        <dbReference type="SAM" id="MobiDB-lite"/>
    </source>
</evidence>
<dbReference type="Pfam" id="PF02698">
    <property type="entry name" value="DUF218"/>
    <property type="match status" value="1"/>
</dbReference>